<feature type="domain" description="LRRCT" evidence="4">
    <location>
        <begin position="904"/>
        <end position="956"/>
    </location>
</feature>
<keyword evidence="2" id="KW-0732">Signal</keyword>
<dbReference type="Pfam" id="PF13516">
    <property type="entry name" value="LRR_6"/>
    <property type="match status" value="2"/>
</dbReference>
<dbReference type="InterPro" id="IPR003591">
    <property type="entry name" value="Leu-rich_rpt_typical-subtyp"/>
</dbReference>
<dbReference type="PANTHER" id="PTHR45712">
    <property type="entry name" value="AGAP008170-PA"/>
    <property type="match status" value="1"/>
</dbReference>
<sequence length="1099" mass="124460">MRRSIHIQLSVIAGCRKMALIHAALIASALLGLYHQVQAEYIPPGPLYRCPKEKLLLHPCSCDVESDQGLWISCNNTNIASMSLALNNLATFELPIETLTIKSCHIARLFGSLLYKLKLRVLRIEETPLEIIDEFSFLGVNNTLNELHIVNSSLLELPLAAFKILGNITVLNIDGHNISDLPKEAFFESEMSGKLLKLHIVNGHLNTPPIEALQPLRKLKTLDLHGNRIKELKRNQFKGLRDVEILDLSFNMIPKIDSSHLADLTKMSWLNVSHNSLKELTRGAFARNTVLRVLNMSFNQIKKLDSNSFRGMRFLRRLFLSDNLIGDVGRGTFGSLQRIGTIDLARNLIKKVDYQMFFQLNFIELLDLSENQITEVQKLAFKDLYLSTINMAKNQISTIESGAFENCANVTKLDLSENQLRDIPKRAFDETTYATELQLAHNFFTSMEQIPLHNMTGLKILNVSHNQIETVPKKTFPKLYELHTIDLSYNNLSDIFNSVFTTLFSLRTLDLSHNSLEAIKPSTFGPLPTLLRLDMSFNRLETIAKSALTRLASTRELIVSHNKLSALFILPISTSHLDLSHNEFETIPPKLWPSMNSLLSLDLSFNRLGDSLEHGSFTNLLTLQKLNLSYNGLTRPPWTSISELTALQYLYVQGNNLTTLRRNAFGKVPVMFELDLSNNAINNVSTRAFEGLLQLIHLKMNNNNISVIPNGAFQGLVSLTDLDLSQNRLVKLDNKTNGIFDDCLSLERLNLSHNRITFITRKMFPSNPYIPYKLKQIDLSYNFIPVITYDLTFGTSKLEKLNMSHNAIADVRKGVIGNLTSAKLLDLSYNKLHDLSSDPDFFRLPPNISSLLLAGNELTELPWPHLKNVSHLKLVDLKDNLLDQIAQNASDLIMSGTEIAYEGNPVHCDCFLRPLLRHFTGQLQLSPTYEKITCASPPHLEGKQLYTLPEELLICPANVNTTRLLDKLDGDFSVLPDLRFREFNVRNHMLKLKWRVMKQNDIADTSVFIRDSKNPLDIVYQITLPYFKRTLEVDLKAIKSKDMPVKSYHVCLVSKTSRNGVRKFYPEQCRELDGSSATGDISKVNNCLLLLALIVYVSL</sequence>
<dbReference type="InterPro" id="IPR050333">
    <property type="entry name" value="SLRP"/>
</dbReference>
<evidence type="ECO:0000259" key="4">
    <source>
        <dbReference type="SMART" id="SM00082"/>
    </source>
</evidence>
<organism evidence="5 6">
    <name type="scientific">Dendroctonus ponderosae</name>
    <name type="common">Mountain pine beetle</name>
    <dbReference type="NCBI Taxonomy" id="77166"/>
    <lineage>
        <taxon>Eukaryota</taxon>
        <taxon>Metazoa</taxon>
        <taxon>Ecdysozoa</taxon>
        <taxon>Arthropoda</taxon>
        <taxon>Hexapoda</taxon>
        <taxon>Insecta</taxon>
        <taxon>Pterygota</taxon>
        <taxon>Neoptera</taxon>
        <taxon>Endopterygota</taxon>
        <taxon>Coleoptera</taxon>
        <taxon>Polyphaga</taxon>
        <taxon>Cucujiformia</taxon>
        <taxon>Curculionidae</taxon>
        <taxon>Scolytinae</taxon>
        <taxon>Dendroctonus</taxon>
    </lineage>
</organism>
<dbReference type="InterPro" id="IPR000483">
    <property type="entry name" value="Cys-rich_flank_reg_C"/>
</dbReference>
<dbReference type="SUPFAM" id="SSF52058">
    <property type="entry name" value="L domain-like"/>
    <property type="match status" value="2"/>
</dbReference>
<dbReference type="SUPFAM" id="SSF52047">
    <property type="entry name" value="RNI-like"/>
    <property type="match status" value="1"/>
</dbReference>
<dbReference type="SMART" id="SM00364">
    <property type="entry name" value="LRR_BAC"/>
    <property type="match status" value="7"/>
</dbReference>
<reference evidence="6" key="1">
    <citation type="journal article" date="2013" name="Genome Biol.">
        <title>Draft genome of the mountain pine beetle, Dendroctonus ponderosae Hopkins, a major forest pest.</title>
        <authorList>
            <person name="Keeling C.I."/>
            <person name="Yuen M.M."/>
            <person name="Liao N.Y."/>
            <person name="Docking T.R."/>
            <person name="Chan S.K."/>
            <person name="Taylor G.A."/>
            <person name="Palmquist D.L."/>
            <person name="Jackman S.D."/>
            <person name="Nguyen A."/>
            <person name="Li M."/>
            <person name="Henderson H."/>
            <person name="Janes J.K."/>
            <person name="Zhao Y."/>
            <person name="Pandoh P."/>
            <person name="Moore R."/>
            <person name="Sperling F.A."/>
            <person name="Huber D.P."/>
            <person name="Birol I."/>
            <person name="Jones S.J."/>
            <person name="Bohlmann J."/>
        </authorList>
    </citation>
    <scope>NUCLEOTIDE SEQUENCE</scope>
</reference>
<keyword evidence="1" id="KW-0433">Leucine-rich repeat</keyword>
<dbReference type="PRINTS" id="PR00019">
    <property type="entry name" value="LEURICHRPT"/>
</dbReference>
<accession>A0AAR5P332</accession>
<dbReference type="SMART" id="SM00365">
    <property type="entry name" value="LRR_SD22"/>
    <property type="match status" value="11"/>
</dbReference>
<dbReference type="EnsemblMetazoa" id="XM_019899728.1">
    <property type="protein sequence ID" value="XP_019755287.1"/>
    <property type="gene ID" value="LOC109534152"/>
</dbReference>
<protein>
    <recommendedName>
        <fullName evidence="4">LRRCT domain-containing protein</fullName>
    </recommendedName>
</protein>
<dbReference type="Gene3D" id="3.80.10.10">
    <property type="entry name" value="Ribonuclease Inhibitor"/>
    <property type="match status" value="7"/>
</dbReference>
<dbReference type="SMART" id="SM00082">
    <property type="entry name" value="LRRCT"/>
    <property type="match status" value="1"/>
</dbReference>
<evidence type="ECO:0000256" key="3">
    <source>
        <dbReference type="ARBA" id="ARBA00022737"/>
    </source>
</evidence>
<dbReference type="PROSITE" id="PS51257">
    <property type="entry name" value="PROKAR_LIPOPROTEIN"/>
    <property type="match status" value="1"/>
</dbReference>
<reference evidence="5" key="2">
    <citation type="submission" date="2024-08" db="UniProtKB">
        <authorList>
            <consortium name="EnsemblMetazoa"/>
        </authorList>
    </citation>
    <scope>IDENTIFICATION</scope>
</reference>
<dbReference type="PROSITE" id="PS51450">
    <property type="entry name" value="LRR"/>
    <property type="match status" value="5"/>
</dbReference>
<keyword evidence="3" id="KW-0677">Repeat</keyword>
<evidence type="ECO:0000256" key="2">
    <source>
        <dbReference type="ARBA" id="ARBA00022729"/>
    </source>
</evidence>
<name>A0AAR5P332_DENPD</name>
<dbReference type="Proteomes" id="UP000019118">
    <property type="component" value="Unassembled WGS sequence"/>
</dbReference>
<dbReference type="PANTHER" id="PTHR45712:SF22">
    <property type="entry name" value="INSULIN-LIKE GROWTH FACTOR-BINDING PROTEIN COMPLEX ACID LABILE SUBUNIT"/>
    <property type="match status" value="1"/>
</dbReference>
<dbReference type="GO" id="GO:0071944">
    <property type="term" value="C:cell periphery"/>
    <property type="evidence" value="ECO:0007669"/>
    <property type="project" value="UniProtKB-ARBA"/>
</dbReference>
<keyword evidence="6" id="KW-1185">Reference proteome</keyword>
<dbReference type="SMART" id="SM00369">
    <property type="entry name" value="LRR_TYP"/>
    <property type="match status" value="23"/>
</dbReference>
<dbReference type="AlphaFoldDB" id="A0AAR5P332"/>
<dbReference type="Pfam" id="PF13855">
    <property type="entry name" value="LRR_8"/>
    <property type="match status" value="7"/>
</dbReference>
<evidence type="ECO:0000313" key="5">
    <source>
        <dbReference type="EnsemblMetazoa" id="XP_019755287.1"/>
    </source>
</evidence>
<dbReference type="InterPro" id="IPR001611">
    <property type="entry name" value="Leu-rich_rpt"/>
</dbReference>
<evidence type="ECO:0000256" key="1">
    <source>
        <dbReference type="ARBA" id="ARBA00022614"/>
    </source>
</evidence>
<dbReference type="FunFam" id="3.80.10.10:FF:001164">
    <property type="entry name" value="GH01279p"/>
    <property type="match status" value="1"/>
</dbReference>
<dbReference type="InterPro" id="IPR032675">
    <property type="entry name" value="LRR_dom_sf"/>
</dbReference>
<proteinExistence type="predicted"/>
<evidence type="ECO:0000313" key="6">
    <source>
        <dbReference type="Proteomes" id="UP000019118"/>
    </source>
</evidence>